<keyword evidence="8" id="KW-0418">Kinase</keyword>
<evidence type="ECO:0000256" key="5">
    <source>
        <dbReference type="ARBA" id="ARBA00022679"/>
    </source>
</evidence>
<evidence type="ECO:0000256" key="6">
    <source>
        <dbReference type="ARBA" id="ARBA00022692"/>
    </source>
</evidence>
<gene>
    <name evidence="15" type="ORF">H9716_10145</name>
</gene>
<dbReference type="SMART" id="SM00388">
    <property type="entry name" value="HisKA"/>
    <property type="match status" value="1"/>
</dbReference>
<dbReference type="PROSITE" id="PS50109">
    <property type="entry name" value="HIS_KIN"/>
    <property type="match status" value="1"/>
</dbReference>
<keyword evidence="4" id="KW-0597">Phosphoprotein</keyword>
<feature type="transmembrane region" description="Helical" evidence="13">
    <location>
        <begin position="106"/>
        <end position="125"/>
    </location>
</feature>
<feature type="transmembrane region" description="Helical" evidence="13">
    <location>
        <begin position="76"/>
        <end position="94"/>
    </location>
</feature>
<comment type="subcellular location">
    <subcellularLocation>
        <location evidence="2">Membrane</location>
        <topology evidence="2">Multi-pass membrane protein</topology>
    </subcellularLocation>
</comment>
<dbReference type="SMART" id="SM00387">
    <property type="entry name" value="HATPase_c"/>
    <property type="match status" value="1"/>
</dbReference>
<keyword evidence="10 13" id="KW-1133">Transmembrane helix</keyword>
<keyword evidence="12 13" id="KW-0472">Membrane</keyword>
<evidence type="ECO:0000313" key="15">
    <source>
        <dbReference type="EMBL" id="HJB08201.1"/>
    </source>
</evidence>
<name>A0A9D2L986_9FIRM</name>
<dbReference type="Gene3D" id="3.30.565.10">
    <property type="entry name" value="Histidine kinase-like ATPase, C-terminal domain"/>
    <property type="match status" value="1"/>
</dbReference>
<dbReference type="Pfam" id="PF00512">
    <property type="entry name" value="HisKA"/>
    <property type="match status" value="1"/>
</dbReference>
<comment type="catalytic activity">
    <reaction evidence="1">
        <text>ATP + protein L-histidine = ADP + protein N-phospho-L-histidine.</text>
        <dbReference type="EC" id="2.7.13.3"/>
    </reaction>
</comment>
<feature type="transmembrane region" description="Helical" evidence="13">
    <location>
        <begin position="48"/>
        <end position="69"/>
    </location>
</feature>
<evidence type="ECO:0000256" key="10">
    <source>
        <dbReference type="ARBA" id="ARBA00022989"/>
    </source>
</evidence>
<dbReference type="InterPro" id="IPR003661">
    <property type="entry name" value="HisK_dim/P_dom"/>
</dbReference>
<evidence type="ECO:0000256" key="12">
    <source>
        <dbReference type="ARBA" id="ARBA00023136"/>
    </source>
</evidence>
<dbReference type="PRINTS" id="PR00344">
    <property type="entry name" value="BCTRLSENSOR"/>
</dbReference>
<dbReference type="Gene3D" id="1.10.287.130">
    <property type="match status" value="1"/>
</dbReference>
<evidence type="ECO:0000313" key="16">
    <source>
        <dbReference type="Proteomes" id="UP000886804"/>
    </source>
</evidence>
<dbReference type="GO" id="GO:0005524">
    <property type="term" value="F:ATP binding"/>
    <property type="evidence" value="ECO:0007669"/>
    <property type="project" value="UniProtKB-KW"/>
</dbReference>
<accession>A0A9D2L986</accession>
<keyword evidence="11" id="KW-0902">Two-component regulatory system</keyword>
<keyword evidence="6 13" id="KW-0812">Transmembrane</keyword>
<dbReference type="InterPro" id="IPR036097">
    <property type="entry name" value="HisK_dim/P_sf"/>
</dbReference>
<dbReference type="Pfam" id="PF02518">
    <property type="entry name" value="HATPase_c"/>
    <property type="match status" value="1"/>
</dbReference>
<dbReference type="PANTHER" id="PTHR45569:SF1">
    <property type="entry name" value="SENSOR PROTEIN KDPD"/>
    <property type="match status" value="1"/>
</dbReference>
<dbReference type="InterPro" id="IPR003594">
    <property type="entry name" value="HATPase_dom"/>
</dbReference>
<dbReference type="EC" id="2.7.13.3" evidence="3"/>
<evidence type="ECO:0000256" key="13">
    <source>
        <dbReference type="SAM" id="Phobius"/>
    </source>
</evidence>
<dbReference type="InterPro" id="IPR004358">
    <property type="entry name" value="Sig_transdc_His_kin-like_C"/>
</dbReference>
<dbReference type="Pfam" id="PF13493">
    <property type="entry name" value="DUF4118"/>
    <property type="match status" value="1"/>
</dbReference>
<dbReference type="Gene3D" id="3.30.450.40">
    <property type="match status" value="1"/>
</dbReference>
<dbReference type="CDD" id="cd00075">
    <property type="entry name" value="HATPase"/>
    <property type="match status" value="1"/>
</dbReference>
<reference evidence="15" key="2">
    <citation type="submission" date="2021-04" db="EMBL/GenBank/DDBJ databases">
        <authorList>
            <person name="Gilroy R."/>
        </authorList>
    </citation>
    <scope>NUCLEOTIDE SEQUENCE</scope>
    <source>
        <strain evidence="15">CHK188-4685</strain>
    </source>
</reference>
<evidence type="ECO:0000256" key="1">
    <source>
        <dbReference type="ARBA" id="ARBA00000085"/>
    </source>
</evidence>
<dbReference type="InterPro" id="IPR052023">
    <property type="entry name" value="Histidine_kinase_KdpD"/>
</dbReference>
<dbReference type="PANTHER" id="PTHR45569">
    <property type="entry name" value="SENSOR PROTEIN KDPD"/>
    <property type="match status" value="1"/>
</dbReference>
<evidence type="ECO:0000256" key="4">
    <source>
        <dbReference type="ARBA" id="ARBA00022553"/>
    </source>
</evidence>
<evidence type="ECO:0000256" key="9">
    <source>
        <dbReference type="ARBA" id="ARBA00022840"/>
    </source>
</evidence>
<dbReference type="GO" id="GO:0000155">
    <property type="term" value="F:phosphorelay sensor kinase activity"/>
    <property type="evidence" value="ECO:0007669"/>
    <property type="project" value="InterPro"/>
</dbReference>
<dbReference type="Proteomes" id="UP000886804">
    <property type="component" value="Unassembled WGS sequence"/>
</dbReference>
<sequence>MLMPSKKRGILSFLMPSEHPAKLLNQIDIGLMAWILILTSLIGELFVYLGFSNTNTVTIFILGVLFISVITSRKEYGLFASIASVVIYNYFFAVPRFSFKIVDFDSAVTLAVTFFAAFVTSTFAAKIKERLYSASRTAYRTHVLLETNQLLQRESELTGLLHLTAAQLNKLLRRDTLCCQPGEQGLLPPEVFKDCTAPEAARGPSPYTLEERAAARKAFLENRLTGPTTDLLPDVSFLYLPVSGSDSYGVIGIRLGREKPDEFETSLIQSILWQCILALDKENLSRKRQEQEAKNRTEQLRSNLLRSISHDLRTPLTSISGNAGLLLNQGDALAPERKKKLCQDIYDDSMWLIQLVENLLSITRMVGGSIQLQMEGELVEEVVSEALLHVSRDTGEHIIHMTGQEEFLMARMDSRLIIQVIINLVNNALKYTPKGSHIIISWHRKGNFAVIEVADDGPGIPKEQQDKVFEMFYTSQSPSGDSRRGMGLGLALCRSIIQAHGGQITLRDQVPHGSIFSFTLPIEEVHIHG</sequence>
<dbReference type="InterPro" id="IPR029016">
    <property type="entry name" value="GAF-like_dom_sf"/>
</dbReference>
<evidence type="ECO:0000256" key="3">
    <source>
        <dbReference type="ARBA" id="ARBA00012438"/>
    </source>
</evidence>
<keyword evidence="7" id="KW-0547">Nucleotide-binding</keyword>
<dbReference type="InterPro" id="IPR025201">
    <property type="entry name" value="KdpD_TM"/>
</dbReference>
<comment type="caution">
    <text evidence="15">The sequence shown here is derived from an EMBL/GenBank/DDBJ whole genome shotgun (WGS) entry which is preliminary data.</text>
</comment>
<evidence type="ECO:0000256" key="2">
    <source>
        <dbReference type="ARBA" id="ARBA00004141"/>
    </source>
</evidence>
<keyword evidence="5" id="KW-0808">Transferase</keyword>
<dbReference type="InterPro" id="IPR038318">
    <property type="entry name" value="KdpD_sf"/>
</dbReference>
<dbReference type="SUPFAM" id="SSF47384">
    <property type="entry name" value="Homodimeric domain of signal transducing histidine kinase"/>
    <property type="match status" value="1"/>
</dbReference>
<proteinExistence type="predicted"/>
<protein>
    <recommendedName>
        <fullName evidence="3">histidine kinase</fullName>
        <ecNumber evidence="3">2.7.13.3</ecNumber>
    </recommendedName>
</protein>
<evidence type="ECO:0000256" key="8">
    <source>
        <dbReference type="ARBA" id="ARBA00022777"/>
    </source>
</evidence>
<dbReference type="InterPro" id="IPR005467">
    <property type="entry name" value="His_kinase_dom"/>
</dbReference>
<evidence type="ECO:0000259" key="14">
    <source>
        <dbReference type="PROSITE" id="PS50109"/>
    </source>
</evidence>
<dbReference type="SUPFAM" id="SSF55874">
    <property type="entry name" value="ATPase domain of HSP90 chaperone/DNA topoisomerase II/histidine kinase"/>
    <property type="match status" value="1"/>
</dbReference>
<keyword evidence="9" id="KW-0067">ATP-binding</keyword>
<dbReference type="AlphaFoldDB" id="A0A9D2L986"/>
<organism evidence="15 16">
    <name type="scientific">Candidatus Enterocloster faecavium</name>
    <dbReference type="NCBI Taxonomy" id="2838560"/>
    <lineage>
        <taxon>Bacteria</taxon>
        <taxon>Bacillati</taxon>
        <taxon>Bacillota</taxon>
        <taxon>Clostridia</taxon>
        <taxon>Lachnospirales</taxon>
        <taxon>Lachnospiraceae</taxon>
        <taxon>Enterocloster</taxon>
    </lineage>
</organism>
<dbReference type="CDD" id="cd00082">
    <property type="entry name" value="HisKA"/>
    <property type="match status" value="1"/>
</dbReference>
<reference evidence="15" key="1">
    <citation type="journal article" date="2021" name="PeerJ">
        <title>Extensive microbial diversity within the chicken gut microbiome revealed by metagenomics and culture.</title>
        <authorList>
            <person name="Gilroy R."/>
            <person name="Ravi A."/>
            <person name="Getino M."/>
            <person name="Pursley I."/>
            <person name="Horton D.L."/>
            <person name="Alikhan N.F."/>
            <person name="Baker D."/>
            <person name="Gharbi K."/>
            <person name="Hall N."/>
            <person name="Watson M."/>
            <person name="Adriaenssens E.M."/>
            <person name="Foster-Nyarko E."/>
            <person name="Jarju S."/>
            <person name="Secka A."/>
            <person name="Antonio M."/>
            <person name="Oren A."/>
            <person name="Chaudhuri R.R."/>
            <person name="La Ragione R."/>
            <person name="Hildebrand F."/>
            <person name="Pallen M.J."/>
        </authorList>
    </citation>
    <scope>NUCLEOTIDE SEQUENCE</scope>
    <source>
        <strain evidence="15">CHK188-4685</strain>
    </source>
</reference>
<feature type="transmembrane region" description="Helical" evidence="13">
    <location>
        <begin position="21"/>
        <end position="42"/>
    </location>
</feature>
<evidence type="ECO:0000256" key="11">
    <source>
        <dbReference type="ARBA" id="ARBA00023012"/>
    </source>
</evidence>
<dbReference type="InterPro" id="IPR036890">
    <property type="entry name" value="HATPase_C_sf"/>
</dbReference>
<dbReference type="EMBL" id="DWYS01000121">
    <property type="protein sequence ID" value="HJB08201.1"/>
    <property type="molecule type" value="Genomic_DNA"/>
</dbReference>
<dbReference type="Gene3D" id="1.20.120.620">
    <property type="entry name" value="Backbone structure of the membrane domain of e. Coli histidine kinase receptor kdpd"/>
    <property type="match status" value="1"/>
</dbReference>
<feature type="domain" description="Histidine kinase" evidence="14">
    <location>
        <begin position="307"/>
        <end position="524"/>
    </location>
</feature>
<evidence type="ECO:0000256" key="7">
    <source>
        <dbReference type="ARBA" id="ARBA00022741"/>
    </source>
</evidence>
<dbReference type="GO" id="GO:0005886">
    <property type="term" value="C:plasma membrane"/>
    <property type="evidence" value="ECO:0007669"/>
    <property type="project" value="TreeGrafter"/>
</dbReference>
<dbReference type="FunFam" id="3.30.565.10:FF:000006">
    <property type="entry name" value="Sensor histidine kinase WalK"/>
    <property type="match status" value="1"/>
</dbReference>